<keyword evidence="2" id="KW-1185">Reference proteome</keyword>
<dbReference type="InterPro" id="IPR038225">
    <property type="entry name" value="TagF_sf"/>
</dbReference>
<gene>
    <name evidence="1" type="primary">tagF</name>
    <name evidence="1" type="ORF">NQT62_03310</name>
</gene>
<evidence type="ECO:0000313" key="1">
    <source>
        <dbReference type="EMBL" id="MCQ8895467.1"/>
    </source>
</evidence>
<accession>A0ABT1WD70</accession>
<dbReference type="Proteomes" id="UP001204142">
    <property type="component" value="Unassembled WGS sequence"/>
</dbReference>
<name>A0ABT1WD70_9BURK</name>
<evidence type="ECO:0000313" key="2">
    <source>
        <dbReference type="Proteomes" id="UP001204142"/>
    </source>
</evidence>
<dbReference type="Gene3D" id="3.40.1730.10">
    <property type="entry name" value="pa0076 domain"/>
    <property type="match status" value="1"/>
</dbReference>
<dbReference type="Pfam" id="PF09867">
    <property type="entry name" value="TagF_N"/>
    <property type="match status" value="1"/>
</dbReference>
<dbReference type="EMBL" id="JANIGO010000001">
    <property type="protein sequence ID" value="MCQ8895467.1"/>
    <property type="molecule type" value="Genomic_DNA"/>
</dbReference>
<sequence length="175" mass="19543">MCLGKIPGVGDFVSRGITPTMARDWYDCLSHWMQSGQVRRGADWPTAFLGAAALGFHGPDSLAQDRLPLGHWLGVVLPSVDRVGRLFPWLVMEYHTGPLSAHHLSLHLQQCFDMGIAAIRDNWNTRQLDALFSQPWHGDTNLPITTGPWYLWSLDHGQPPSRQGAVARLLDVSWP</sequence>
<proteinExistence type="predicted"/>
<comment type="caution">
    <text evidence="1">The sequence shown here is derived from an EMBL/GenBank/DDBJ whole genome shotgun (WGS) entry which is preliminary data.</text>
</comment>
<dbReference type="InterPro" id="IPR017748">
    <property type="entry name" value="TagF"/>
</dbReference>
<dbReference type="NCBIfam" id="TIGR03373">
    <property type="entry name" value="VI_minor_4"/>
    <property type="match status" value="1"/>
</dbReference>
<dbReference type="RefSeq" id="WP_256763536.1">
    <property type="nucleotide sequence ID" value="NZ_JANIGO010000001.1"/>
</dbReference>
<protein>
    <submittedName>
        <fullName evidence="1">Type VI secretion system-associated protein TagF</fullName>
    </submittedName>
</protein>
<reference evidence="1 2" key="1">
    <citation type="submission" date="2022-07" db="EMBL/GenBank/DDBJ databases">
        <authorList>
            <person name="Xamxidin M."/>
            <person name="Wu M."/>
        </authorList>
    </citation>
    <scope>NUCLEOTIDE SEQUENCE [LARGE SCALE GENOMIC DNA]</scope>
    <source>
        <strain evidence="1 2">NBRC 111650</strain>
    </source>
</reference>
<organism evidence="1 2">
    <name type="scientific">Limnobacter humi</name>
    <dbReference type="NCBI Taxonomy" id="1778671"/>
    <lineage>
        <taxon>Bacteria</taxon>
        <taxon>Pseudomonadati</taxon>
        <taxon>Pseudomonadota</taxon>
        <taxon>Betaproteobacteria</taxon>
        <taxon>Burkholderiales</taxon>
        <taxon>Burkholderiaceae</taxon>
        <taxon>Limnobacter</taxon>
    </lineage>
</organism>